<accession>A0A0H4PB51</accession>
<gene>
    <name evidence="2" type="ORF">CA2015_0917</name>
</gene>
<organism evidence="2 3">
    <name type="scientific">Cyclobacterium amurskyense</name>
    <dbReference type="NCBI Taxonomy" id="320787"/>
    <lineage>
        <taxon>Bacteria</taxon>
        <taxon>Pseudomonadati</taxon>
        <taxon>Bacteroidota</taxon>
        <taxon>Cytophagia</taxon>
        <taxon>Cytophagales</taxon>
        <taxon>Cyclobacteriaceae</taxon>
        <taxon>Cyclobacterium</taxon>
    </lineage>
</organism>
<sequence>MKSRMIHPKILLLLFFIMEYTAASAQNEPSTWSLLDSTSRFEIGLNTNFAFDQLMYQNQRTPLELMLRQKIHDQNRLRLRVFGMVSRAKKIEGDFTNIDRIGNFGLAIGYEWIKPLTKRWEGYYGMELEGRKMDRRSIFEQPDTDPEEEYFESQDQYDREIRLSVSPLAGLRFSLSPRLLLSTEFRLSGYMGEQQFTERISIRAKEEGSQNQIQSTEGYTLKLNGLRFQPYTGIFLNYRF</sequence>
<dbReference type="AlphaFoldDB" id="A0A0H4PB51"/>
<dbReference type="KEGG" id="camu:CA2015_0917"/>
<name>A0A0H4PB51_9BACT</name>
<keyword evidence="1" id="KW-0732">Signal</keyword>
<proteinExistence type="predicted"/>
<evidence type="ECO:0000313" key="2">
    <source>
        <dbReference type="EMBL" id="AKP50375.1"/>
    </source>
</evidence>
<protein>
    <recommendedName>
        <fullName evidence="4">DUF2490 domain-containing protein</fullName>
    </recommendedName>
</protein>
<feature type="signal peptide" evidence="1">
    <location>
        <begin position="1"/>
        <end position="25"/>
    </location>
</feature>
<feature type="chain" id="PRO_5005207932" description="DUF2490 domain-containing protein" evidence="1">
    <location>
        <begin position="26"/>
        <end position="240"/>
    </location>
</feature>
<keyword evidence="3" id="KW-1185">Reference proteome</keyword>
<dbReference type="Proteomes" id="UP000036520">
    <property type="component" value="Chromosome"/>
</dbReference>
<evidence type="ECO:0000256" key="1">
    <source>
        <dbReference type="SAM" id="SignalP"/>
    </source>
</evidence>
<dbReference type="EMBL" id="CP012040">
    <property type="protein sequence ID" value="AKP50375.1"/>
    <property type="molecule type" value="Genomic_DNA"/>
</dbReference>
<reference evidence="2 3" key="1">
    <citation type="submission" date="2015-07" db="EMBL/GenBank/DDBJ databases">
        <authorList>
            <person name="Kim K.M."/>
        </authorList>
    </citation>
    <scope>NUCLEOTIDE SEQUENCE [LARGE SCALE GENOMIC DNA]</scope>
    <source>
        <strain evidence="2 3">KCTC 12363</strain>
    </source>
</reference>
<evidence type="ECO:0000313" key="3">
    <source>
        <dbReference type="Proteomes" id="UP000036520"/>
    </source>
</evidence>
<evidence type="ECO:0008006" key="4">
    <source>
        <dbReference type="Google" id="ProtNLM"/>
    </source>
</evidence>